<dbReference type="PRINTS" id="PR01950">
    <property type="entry name" value="LANCSUPER"/>
</dbReference>
<evidence type="ECO:0000256" key="1">
    <source>
        <dbReference type="PIRSR" id="PIRSR607822-1"/>
    </source>
</evidence>
<evidence type="ECO:0000259" key="2">
    <source>
        <dbReference type="Pfam" id="PF13575"/>
    </source>
</evidence>
<evidence type="ECO:0000313" key="4">
    <source>
        <dbReference type="Proteomes" id="UP000219775"/>
    </source>
</evidence>
<dbReference type="Pfam" id="PF13575">
    <property type="entry name" value="DUF4135"/>
    <property type="match status" value="1"/>
</dbReference>
<accession>A0A2B6R0H3</accession>
<organism evidence="3 4">
    <name type="scientific">Bacillus pseudomycoides</name>
    <dbReference type="NCBI Taxonomy" id="64104"/>
    <lineage>
        <taxon>Bacteria</taxon>
        <taxon>Bacillati</taxon>
        <taxon>Bacillota</taxon>
        <taxon>Bacilli</taxon>
        <taxon>Bacillales</taxon>
        <taxon>Bacillaceae</taxon>
        <taxon>Bacillus</taxon>
        <taxon>Bacillus cereus group</taxon>
    </lineage>
</organism>
<keyword evidence="1" id="KW-0862">Zinc</keyword>
<feature type="binding site" evidence="1">
    <location>
        <position position="960"/>
    </location>
    <ligand>
        <name>Zn(2+)</name>
        <dbReference type="ChEBI" id="CHEBI:29105"/>
    </ligand>
</feature>
<feature type="binding site" evidence="1">
    <location>
        <position position="961"/>
    </location>
    <ligand>
        <name>Zn(2+)</name>
        <dbReference type="ChEBI" id="CHEBI:29105"/>
    </ligand>
</feature>
<dbReference type="GO" id="GO:0046872">
    <property type="term" value="F:metal ion binding"/>
    <property type="evidence" value="ECO:0007669"/>
    <property type="project" value="UniProtKB-KW"/>
</dbReference>
<dbReference type="InterPro" id="IPR017146">
    <property type="entry name" value="Lanti_2_LanM"/>
</dbReference>
<dbReference type="AlphaFoldDB" id="A0A2B6R0H3"/>
<dbReference type="PANTHER" id="PTHR12736:SF7">
    <property type="entry name" value="LANC-LIKE PROTEIN 3"/>
    <property type="match status" value="1"/>
</dbReference>
<dbReference type="NCBIfam" id="TIGR03897">
    <property type="entry name" value="lanti_2_LanM"/>
    <property type="match status" value="1"/>
</dbReference>
<dbReference type="Pfam" id="PF05147">
    <property type="entry name" value="LANC_like"/>
    <property type="match status" value="1"/>
</dbReference>
<dbReference type="InterPro" id="IPR007822">
    <property type="entry name" value="LANC-like"/>
</dbReference>
<dbReference type="InterPro" id="IPR025410">
    <property type="entry name" value="Lant_dehyd"/>
</dbReference>
<dbReference type="GO" id="GO:0005975">
    <property type="term" value="P:carbohydrate metabolic process"/>
    <property type="evidence" value="ECO:0007669"/>
    <property type="project" value="InterPro"/>
</dbReference>
<reference evidence="3 4" key="1">
    <citation type="submission" date="2017-09" db="EMBL/GenBank/DDBJ databases">
        <title>Large-scale bioinformatics analysis of Bacillus genomes uncovers conserved roles of natural products in bacterial physiology.</title>
        <authorList>
            <consortium name="Agbiome Team Llc"/>
            <person name="Bleich R.M."/>
            <person name="Grubbs K.J."/>
            <person name="Santa Maria K.C."/>
            <person name="Allen S.E."/>
            <person name="Farag S."/>
            <person name="Shank E.A."/>
            <person name="Bowers A."/>
        </authorList>
    </citation>
    <scope>NUCLEOTIDE SEQUENCE [LARGE SCALE GENOMIC DNA]</scope>
    <source>
        <strain evidence="3 4">AFS009893</strain>
    </source>
</reference>
<comment type="caution">
    <text evidence="3">The sequence shown here is derived from an EMBL/GenBank/DDBJ whole genome shotgun (WGS) entry which is preliminary data.</text>
</comment>
<dbReference type="GO" id="GO:0005886">
    <property type="term" value="C:plasma membrane"/>
    <property type="evidence" value="ECO:0007669"/>
    <property type="project" value="TreeGrafter"/>
</dbReference>
<dbReference type="InterPro" id="IPR012341">
    <property type="entry name" value="6hp_glycosidase-like_sf"/>
</dbReference>
<dbReference type="Proteomes" id="UP000219775">
    <property type="component" value="Unassembled WGS sequence"/>
</dbReference>
<dbReference type="RefSeq" id="WP_097850305.1">
    <property type="nucleotide sequence ID" value="NZ_NUBH01000123.1"/>
</dbReference>
<dbReference type="PANTHER" id="PTHR12736">
    <property type="entry name" value="LANC-LIKE PROTEIN"/>
    <property type="match status" value="1"/>
</dbReference>
<dbReference type="CDD" id="cd04792">
    <property type="entry name" value="LanM-like"/>
    <property type="match status" value="1"/>
</dbReference>
<keyword evidence="1" id="KW-0479">Metal-binding</keyword>
<feature type="domain" description="Lantibiotic biosynthesis protein dehydration" evidence="2">
    <location>
        <begin position="191"/>
        <end position="570"/>
    </location>
</feature>
<proteinExistence type="predicted"/>
<protein>
    <submittedName>
        <fullName evidence="3">Type 2 lantipeptide synthetase LanM</fullName>
    </submittedName>
</protein>
<sequence length="1046" mass="120136">MPVKHSAFIDEIKINDNIVPDSTDYIHYWKRTFGNDEKKLKKILKDISGIPLANLSKLDQDEYNVQEIDALLSLTFSEFDSFQTYEYSPTIEEKLTKLTFYGFFKKFMCYSFSKVHQSLNTYSFFEESQLLAPLEYMYKRLYELSHKTLILELNIQRVLGNLKGETPEERYTHFCSYISKNEFLVYFKDTYSALYRTMLTTLIYWSNNITTLYYNLEQDKVEIQETFNIDIQTNKLSTVTLGLGDEHNDGKTVSLLEFLPNMKLIYKPRSIGVEAAFNDLTAWINNQVNDKAQLYSPKIIDKHSYGWVEYIENLECQTEEQLKSFYFKMGSLLGILYSLNAVDFHYENIIAMGEYPVPIDLESLFHHAKILEEKDGSAHNKALNLINRSVRSTGIIPFLAFNSDNPNYKGLDLSGLSDKNDQLYPLKVPSIESRNTDVMHIDAKYTFVKVNEFEKNKPIFKDEKVSYKDHVDVIIDGFKYIYEWILSNKQQYSNYVSDKFKNTIVRMILRPTAVYGELLRKSKHPDFLQKGYNRDIYFHTLALDPENKPKEVIKSEKTDLLNDDIPYFYTTVSSNHLYHREQICVQDFFESSPLEAVVSKISDLNIVDCSQQIRIMRMSFLAHSATFGANEQAIDPYLKVNIHANKSKEFLTEASHIGDYLIANAIEGDNQSDLCWISTVISASNEYKWDIYPVDLDLYNGLSGISLFFSYLYHLTGKQDYKITAEKSINPVINSLQTLAEQRMFNIGTFSGVTGSIYALNHINQLSQTKQYEQLILDSMRTVVGRLSQDKVFDIIDGTAGVIGVLISLYKNSGNKEYLKLLTQASEYLINTAYYHPEKEGHVSWKQRDDISWIGYSHGTAGIITALVAANQYINNPNILELADRVLSYENSFYDSKYKNWKLPSKENHSVAWCHGAPGILLSRLMLKESNYENSIIDQNIYAALDTTIDKSFGHNRSLCHGDFGNLDILLYAAKVLQDKTACERAHSIGIQLLESSKTHNWKNGVSTGTESFGLMTGLSGIGVGLLQQYDYNSIPSILRLEEVKI</sequence>
<dbReference type="PIRSF" id="PIRSF037228">
    <property type="entry name" value="Lant_mod_RumM"/>
    <property type="match status" value="1"/>
</dbReference>
<dbReference type="SMART" id="SM01260">
    <property type="entry name" value="LANC_like"/>
    <property type="match status" value="1"/>
</dbReference>
<dbReference type="SUPFAM" id="SSF158745">
    <property type="entry name" value="LanC-like"/>
    <property type="match status" value="1"/>
</dbReference>
<name>A0A2B6R0H3_9BACI</name>
<dbReference type="Gene3D" id="1.50.10.10">
    <property type="match status" value="1"/>
</dbReference>
<dbReference type="EMBL" id="NUDP01000028">
    <property type="protein sequence ID" value="PEM70923.1"/>
    <property type="molecule type" value="Genomic_DNA"/>
</dbReference>
<feature type="binding site" evidence="1">
    <location>
        <position position="914"/>
    </location>
    <ligand>
        <name>Zn(2+)</name>
        <dbReference type="ChEBI" id="CHEBI:29105"/>
    </ligand>
</feature>
<dbReference type="GO" id="GO:0031179">
    <property type="term" value="P:peptide modification"/>
    <property type="evidence" value="ECO:0007669"/>
    <property type="project" value="InterPro"/>
</dbReference>
<evidence type="ECO:0000313" key="3">
    <source>
        <dbReference type="EMBL" id="PEM70923.1"/>
    </source>
</evidence>
<gene>
    <name evidence="3" type="ORF">CN613_06855</name>
</gene>